<dbReference type="Gene3D" id="3.30.70.270">
    <property type="match status" value="1"/>
</dbReference>
<dbReference type="GO" id="GO:1902201">
    <property type="term" value="P:negative regulation of bacterial-type flagellum-dependent cell motility"/>
    <property type="evidence" value="ECO:0007669"/>
    <property type="project" value="TreeGrafter"/>
</dbReference>
<keyword evidence="3" id="KW-0812">Transmembrane</keyword>
<dbReference type="Gene3D" id="3.30.450.20">
    <property type="entry name" value="PAS domain"/>
    <property type="match status" value="1"/>
</dbReference>
<dbReference type="PANTHER" id="PTHR45138:SF9">
    <property type="entry name" value="DIGUANYLATE CYCLASE DGCM-RELATED"/>
    <property type="match status" value="1"/>
</dbReference>
<evidence type="ECO:0000256" key="3">
    <source>
        <dbReference type="SAM" id="Phobius"/>
    </source>
</evidence>
<name>A0A5B9P7Z2_9BACT</name>
<dbReference type="PROSITE" id="PS51832">
    <property type="entry name" value="HD_GYP"/>
    <property type="match status" value="1"/>
</dbReference>
<keyword evidence="9" id="KW-1185">Reference proteome</keyword>
<sequence length="798" mass="88937">MTKIRSATRMALSIGIGCASLIWIAAAIGLVPDPALEQGRSRIGTARTLAVNVATYAENRRQVNLKKLLERTVESDDNIVSIGVRRTNSEQHLMTFGPHVEYWNLDHRNDAAKQISVEILASEQPWGELEIVFAPYQFSGNILWLSFPFGLVAFVFTASSLFAWVILSKSLKYLNPSNVVPSRVRSALDTLAEGLVLLDGNGEIAHANESFKKITSSIGEDILGRKIGDFGWQKEATELDEGMPWELCLEDQQRVARHVLSLTLPDSTLKKFAVNATPIYNGEEKVRGVLVSFDDVTALENKNSELAKIIGSLRSSRDEVARQNERLNFLASYDPLTKCMNRRSFFDQFEKYWNDEDCKLLNLLMLDIDFFKNINDTHGHSIGDEVLVLMGHLLRESVGDRGIVCRYGGEEFVVLIPSITVDQCESFANDLRQLIEQSETSGVKFTASLGLSCRQFIPMDAQHLLDQADESLYLAKGSGRNKVVRFDKRLEYKELIDKAAVAEAEQGKEIPYTAVTGLLSALSFRCPRTAEHSIRVADMSVIVGEQLMNRRELYQLEVAALLHDVGKIGVPDSILHKPGPLTKEEWVVMRKHDDIGAEIVRSALSSEKIAHYIESHHQEFSADDVGTDTVMLMPLASRIMTVCDAFDAMTNDRVYRPAMSEDEALQELERNSPGQFDPQVVSILCEHVRSGVHKPKSEVGRPVFSTQQANAIGEHIEELYVAVSDEDVEKIKNVVQQLRADASGDSQVDEVANRLDDAIGVTPQADLEEVLNLANEVMQICRESRNTFVQTAESIVAD</sequence>
<dbReference type="PROSITE" id="PS51831">
    <property type="entry name" value="HD"/>
    <property type="match status" value="1"/>
</dbReference>
<dbReference type="NCBIfam" id="TIGR00254">
    <property type="entry name" value="GGDEF"/>
    <property type="match status" value="1"/>
</dbReference>
<dbReference type="Gene3D" id="1.10.3210.10">
    <property type="entry name" value="Hypothetical protein af1432"/>
    <property type="match status" value="1"/>
</dbReference>
<dbReference type="FunFam" id="3.30.70.270:FF:000001">
    <property type="entry name" value="Diguanylate cyclase domain protein"/>
    <property type="match status" value="1"/>
</dbReference>
<dbReference type="EC" id="2.7.7.65" evidence="1"/>
<dbReference type="GO" id="GO:0006355">
    <property type="term" value="P:regulation of DNA-templated transcription"/>
    <property type="evidence" value="ECO:0007669"/>
    <property type="project" value="InterPro"/>
</dbReference>
<feature type="transmembrane region" description="Helical" evidence="3">
    <location>
        <begin position="12"/>
        <end position="31"/>
    </location>
</feature>
<dbReference type="InterPro" id="IPR037522">
    <property type="entry name" value="HD_GYP_dom"/>
</dbReference>
<dbReference type="OrthoDB" id="9798833at2"/>
<feature type="domain" description="PAS" evidence="4">
    <location>
        <begin position="180"/>
        <end position="225"/>
    </location>
</feature>
<feature type="domain" description="GGDEF" evidence="5">
    <location>
        <begin position="359"/>
        <end position="488"/>
    </location>
</feature>
<dbReference type="GO" id="GO:0052621">
    <property type="term" value="F:diguanylate cyclase activity"/>
    <property type="evidence" value="ECO:0007669"/>
    <property type="project" value="UniProtKB-EC"/>
</dbReference>
<feature type="domain" description="HD-GYP" evidence="7">
    <location>
        <begin position="507"/>
        <end position="700"/>
    </location>
</feature>
<dbReference type="InterPro" id="IPR043128">
    <property type="entry name" value="Rev_trsase/Diguanyl_cyclase"/>
</dbReference>
<dbReference type="CDD" id="cd01949">
    <property type="entry name" value="GGDEF"/>
    <property type="match status" value="1"/>
</dbReference>
<dbReference type="PANTHER" id="PTHR45138">
    <property type="entry name" value="REGULATORY COMPONENTS OF SENSORY TRANSDUCTION SYSTEM"/>
    <property type="match status" value="1"/>
</dbReference>
<dbReference type="Pfam" id="PF13487">
    <property type="entry name" value="HD_5"/>
    <property type="match status" value="1"/>
</dbReference>
<dbReference type="PROSITE" id="PS50887">
    <property type="entry name" value="GGDEF"/>
    <property type="match status" value="1"/>
</dbReference>
<evidence type="ECO:0000259" key="6">
    <source>
        <dbReference type="PROSITE" id="PS51831"/>
    </source>
</evidence>
<dbReference type="InterPro" id="IPR000014">
    <property type="entry name" value="PAS"/>
</dbReference>
<dbReference type="InterPro" id="IPR006674">
    <property type="entry name" value="HD_domain"/>
</dbReference>
<dbReference type="Pfam" id="PF00990">
    <property type="entry name" value="GGDEF"/>
    <property type="match status" value="1"/>
</dbReference>
<evidence type="ECO:0000259" key="4">
    <source>
        <dbReference type="PROSITE" id="PS50112"/>
    </source>
</evidence>
<dbReference type="NCBIfam" id="TIGR00229">
    <property type="entry name" value="sensory_box"/>
    <property type="match status" value="1"/>
</dbReference>
<dbReference type="InterPro" id="IPR050469">
    <property type="entry name" value="Diguanylate_Cyclase"/>
</dbReference>
<comment type="catalytic activity">
    <reaction evidence="2">
        <text>2 GTP = 3',3'-c-di-GMP + 2 diphosphate</text>
        <dbReference type="Rhea" id="RHEA:24898"/>
        <dbReference type="ChEBI" id="CHEBI:33019"/>
        <dbReference type="ChEBI" id="CHEBI:37565"/>
        <dbReference type="ChEBI" id="CHEBI:58805"/>
        <dbReference type="EC" id="2.7.7.65"/>
    </reaction>
</comment>
<dbReference type="PROSITE" id="PS50112">
    <property type="entry name" value="PAS"/>
    <property type="match status" value="1"/>
</dbReference>
<dbReference type="CDD" id="cd00077">
    <property type="entry name" value="HDc"/>
    <property type="match status" value="1"/>
</dbReference>
<dbReference type="InterPro" id="IPR029787">
    <property type="entry name" value="Nucleotide_cyclase"/>
</dbReference>
<evidence type="ECO:0000259" key="5">
    <source>
        <dbReference type="PROSITE" id="PS50887"/>
    </source>
</evidence>
<evidence type="ECO:0000313" key="8">
    <source>
        <dbReference type="EMBL" id="QEG22434.1"/>
    </source>
</evidence>
<keyword evidence="8" id="KW-0808">Transferase</keyword>
<dbReference type="InterPro" id="IPR006675">
    <property type="entry name" value="HDIG_dom"/>
</dbReference>
<dbReference type="SUPFAM" id="SSF109604">
    <property type="entry name" value="HD-domain/PDEase-like"/>
    <property type="match status" value="1"/>
</dbReference>
<dbReference type="SUPFAM" id="SSF55785">
    <property type="entry name" value="PYP-like sensor domain (PAS domain)"/>
    <property type="match status" value="1"/>
</dbReference>
<feature type="domain" description="HD" evidence="6">
    <location>
        <begin position="529"/>
        <end position="649"/>
    </location>
</feature>
<evidence type="ECO:0000256" key="1">
    <source>
        <dbReference type="ARBA" id="ARBA00012528"/>
    </source>
</evidence>
<evidence type="ECO:0000313" key="9">
    <source>
        <dbReference type="Proteomes" id="UP000322214"/>
    </source>
</evidence>
<dbReference type="KEGG" id="mff:MFFC18_23140"/>
<dbReference type="GO" id="GO:0005886">
    <property type="term" value="C:plasma membrane"/>
    <property type="evidence" value="ECO:0007669"/>
    <property type="project" value="TreeGrafter"/>
</dbReference>
<dbReference type="AlphaFoldDB" id="A0A5B9P7Z2"/>
<dbReference type="Proteomes" id="UP000322214">
    <property type="component" value="Chromosome"/>
</dbReference>
<dbReference type="InterPro" id="IPR000160">
    <property type="entry name" value="GGDEF_dom"/>
</dbReference>
<protein>
    <recommendedName>
        <fullName evidence="1">diguanylate cyclase</fullName>
        <ecNumber evidence="1">2.7.7.65</ecNumber>
    </recommendedName>
</protein>
<dbReference type="GO" id="GO:0043709">
    <property type="term" value="P:cell adhesion involved in single-species biofilm formation"/>
    <property type="evidence" value="ECO:0007669"/>
    <property type="project" value="TreeGrafter"/>
</dbReference>
<keyword evidence="3" id="KW-0472">Membrane</keyword>
<proteinExistence type="predicted"/>
<gene>
    <name evidence="8" type="primary">ydaM_1</name>
    <name evidence="8" type="ORF">MFFC18_23140</name>
</gene>
<keyword evidence="8" id="KW-0548">Nucleotidyltransferase</keyword>
<dbReference type="CDD" id="cd00130">
    <property type="entry name" value="PAS"/>
    <property type="match status" value="1"/>
</dbReference>
<dbReference type="SMART" id="SM00267">
    <property type="entry name" value="GGDEF"/>
    <property type="match status" value="1"/>
</dbReference>
<dbReference type="NCBIfam" id="TIGR00277">
    <property type="entry name" value="HDIG"/>
    <property type="match status" value="1"/>
</dbReference>
<evidence type="ECO:0000259" key="7">
    <source>
        <dbReference type="PROSITE" id="PS51832"/>
    </source>
</evidence>
<dbReference type="InterPro" id="IPR003607">
    <property type="entry name" value="HD/PDEase_dom"/>
</dbReference>
<dbReference type="SMART" id="SM00471">
    <property type="entry name" value="HDc"/>
    <property type="match status" value="1"/>
</dbReference>
<feature type="transmembrane region" description="Helical" evidence="3">
    <location>
        <begin position="142"/>
        <end position="167"/>
    </location>
</feature>
<evidence type="ECO:0000256" key="2">
    <source>
        <dbReference type="ARBA" id="ARBA00034247"/>
    </source>
</evidence>
<reference evidence="8 9" key="1">
    <citation type="submission" date="2019-08" db="EMBL/GenBank/DDBJ databases">
        <title>Deep-cultivation of Planctomycetes and their phenomic and genomic characterization uncovers novel biology.</title>
        <authorList>
            <person name="Wiegand S."/>
            <person name="Jogler M."/>
            <person name="Boedeker C."/>
            <person name="Pinto D."/>
            <person name="Vollmers J."/>
            <person name="Rivas-Marin E."/>
            <person name="Kohn T."/>
            <person name="Peeters S.H."/>
            <person name="Heuer A."/>
            <person name="Rast P."/>
            <person name="Oberbeckmann S."/>
            <person name="Bunk B."/>
            <person name="Jeske O."/>
            <person name="Meyerdierks A."/>
            <person name="Storesund J.E."/>
            <person name="Kallscheuer N."/>
            <person name="Luecker S."/>
            <person name="Lage O.M."/>
            <person name="Pohl T."/>
            <person name="Merkel B.J."/>
            <person name="Hornburger P."/>
            <person name="Mueller R.-W."/>
            <person name="Bruemmer F."/>
            <person name="Labrenz M."/>
            <person name="Spormann A.M."/>
            <person name="Op den Camp H."/>
            <person name="Overmann J."/>
            <person name="Amann R."/>
            <person name="Jetten M.S.M."/>
            <person name="Mascher T."/>
            <person name="Medema M.H."/>
            <person name="Devos D.P."/>
            <person name="Kaster A.-K."/>
            <person name="Ovreas L."/>
            <person name="Rohde M."/>
            <person name="Galperin M.Y."/>
            <person name="Jogler C."/>
        </authorList>
    </citation>
    <scope>NUCLEOTIDE SEQUENCE [LARGE SCALE GENOMIC DNA]</scope>
    <source>
        <strain evidence="8 9">FC18</strain>
    </source>
</reference>
<dbReference type="EMBL" id="CP042912">
    <property type="protein sequence ID" value="QEG22434.1"/>
    <property type="molecule type" value="Genomic_DNA"/>
</dbReference>
<dbReference type="InterPro" id="IPR013767">
    <property type="entry name" value="PAS_fold"/>
</dbReference>
<dbReference type="Pfam" id="PF00989">
    <property type="entry name" value="PAS"/>
    <property type="match status" value="1"/>
</dbReference>
<dbReference type="SMART" id="SM00091">
    <property type="entry name" value="PAS"/>
    <property type="match status" value="1"/>
</dbReference>
<keyword evidence="3" id="KW-1133">Transmembrane helix</keyword>
<organism evidence="8 9">
    <name type="scientific">Mariniblastus fucicola</name>
    <dbReference type="NCBI Taxonomy" id="980251"/>
    <lineage>
        <taxon>Bacteria</taxon>
        <taxon>Pseudomonadati</taxon>
        <taxon>Planctomycetota</taxon>
        <taxon>Planctomycetia</taxon>
        <taxon>Pirellulales</taxon>
        <taxon>Pirellulaceae</taxon>
        <taxon>Mariniblastus</taxon>
    </lineage>
</organism>
<dbReference type="InterPro" id="IPR035965">
    <property type="entry name" value="PAS-like_dom_sf"/>
</dbReference>
<dbReference type="STRING" id="980251.GCA_001642875_04881"/>
<dbReference type="SUPFAM" id="SSF55073">
    <property type="entry name" value="Nucleotide cyclase"/>
    <property type="match status" value="1"/>
</dbReference>
<accession>A0A5B9P7Z2</accession>